<dbReference type="AlphaFoldDB" id="Q6IHP3"/>
<evidence type="ECO:0000313" key="2">
    <source>
        <dbReference type="EMBL" id="DAA03572.1"/>
    </source>
</evidence>
<name>Q6IHP3_DROME</name>
<sequence>MAIRQILNYNNHHRHRNRIADRWSGHISRHFFPHHHHHPSQQQQQHQQQQRSSNIRGKRQQTEDNQAQKANEQLWHTDEPVQ</sequence>
<feature type="compositionally biased region" description="Low complexity" evidence="1">
    <location>
        <begin position="40"/>
        <end position="53"/>
    </location>
</feature>
<proteinExistence type="predicted"/>
<feature type="region of interest" description="Disordered" evidence="1">
    <location>
        <begin position="20"/>
        <end position="82"/>
    </location>
</feature>
<evidence type="ECO:0000256" key="1">
    <source>
        <dbReference type="SAM" id="MobiDB-lite"/>
    </source>
</evidence>
<accession>Q6IHP3</accession>
<gene>
    <name evidence="2" type="ORF">HDC02017</name>
</gene>
<reference evidence="2" key="1">
    <citation type="journal article" date="2003" name="Genome Biol.">
        <title>An integrated gene annotation and transcriptional profiling approach towards the full gene content of the Drosophila genome.</title>
        <authorList>
            <person name="Hild M."/>
            <person name="Beckmann B."/>
            <person name="Haas S.A."/>
            <person name="Koch B."/>
            <person name="Solovyev V."/>
            <person name="Busold C."/>
            <person name="Fellenberg K."/>
            <person name="Boutros M."/>
            <person name="Vingron M."/>
            <person name="Sauer F."/>
            <person name="Hoheisel J.D."/>
            <person name="Paro R."/>
        </authorList>
    </citation>
    <scope>NUCLEOTIDE SEQUENCE</scope>
</reference>
<organism evidence="2">
    <name type="scientific">Drosophila melanogaster</name>
    <name type="common">Fruit fly</name>
    <dbReference type="NCBI Taxonomy" id="7227"/>
    <lineage>
        <taxon>Eukaryota</taxon>
        <taxon>Metazoa</taxon>
        <taxon>Ecdysozoa</taxon>
        <taxon>Arthropoda</taxon>
        <taxon>Hexapoda</taxon>
        <taxon>Insecta</taxon>
        <taxon>Pterygota</taxon>
        <taxon>Neoptera</taxon>
        <taxon>Endopterygota</taxon>
        <taxon>Diptera</taxon>
        <taxon>Brachycera</taxon>
        <taxon>Muscomorpha</taxon>
        <taxon>Ephydroidea</taxon>
        <taxon>Drosophilidae</taxon>
        <taxon>Drosophila</taxon>
        <taxon>Sophophora</taxon>
    </lineage>
</organism>
<feature type="compositionally biased region" description="Basic residues" evidence="1">
    <location>
        <begin position="27"/>
        <end position="39"/>
    </location>
</feature>
<protein>
    <submittedName>
        <fullName evidence="2">HDC02017</fullName>
    </submittedName>
</protein>
<dbReference type="EMBL" id="BK003373">
    <property type="protein sequence ID" value="DAA03572.1"/>
    <property type="molecule type" value="Genomic_DNA"/>
</dbReference>